<protein>
    <submittedName>
        <fullName evidence="2">Uncharacterized protein</fullName>
    </submittedName>
</protein>
<evidence type="ECO:0000313" key="1">
    <source>
        <dbReference type="EMBL" id="CAA0097343.1"/>
    </source>
</evidence>
<reference evidence="2 3" key="1">
    <citation type="submission" date="2019-11" db="EMBL/GenBank/DDBJ databases">
        <authorList>
            <person name="Holert J."/>
        </authorList>
    </citation>
    <scope>NUCLEOTIDE SEQUENCE [LARGE SCALE GENOMIC DNA]</scope>
    <source>
        <strain evidence="2">BC5_2</strain>
    </source>
</reference>
<evidence type="ECO:0000313" key="2">
    <source>
        <dbReference type="EMBL" id="CAA0116563.1"/>
    </source>
</evidence>
<dbReference type="Proteomes" id="UP000434580">
    <property type="component" value="Unassembled WGS sequence"/>
</dbReference>
<organism evidence="2 3">
    <name type="scientific">BD1-7 clade bacterium</name>
    <dbReference type="NCBI Taxonomy" id="2029982"/>
    <lineage>
        <taxon>Bacteria</taxon>
        <taxon>Pseudomonadati</taxon>
        <taxon>Pseudomonadota</taxon>
        <taxon>Gammaproteobacteria</taxon>
        <taxon>Cellvibrionales</taxon>
        <taxon>Spongiibacteraceae</taxon>
        <taxon>BD1-7 clade</taxon>
    </lineage>
</organism>
<accession>A0A5S9QF55</accession>
<evidence type="ECO:0000313" key="3">
    <source>
        <dbReference type="Proteomes" id="UP000434580"/>
    </source>
</evidence>
<dbReference type="EMBL" id="CACSII010000005">
    <property type="protein sequence ID" value="CAA0097343.1"/>
    <property type="molecule type" value="Genomic_DNA"/>
</dbReference>
<proteinExistence type="predicted"/>
<sequence length="69" mass="7409">MCDEGAVKNGILEAQGLKGWKTFVVSLALITPAGMASAANCKVPDNFDNIQFPVIRHLANRPVAIWADI</sequence>
<name>A0A5S9QF55_9GAMM</name>
<dbReference type="EMBL" id="CACSII010000018">
    <property type="protein sequence ID" value="CAA0116563.1"/>
    <property type="molecule type" value="Genomic_DNA"/>
</dbReference>
<dbReference type="AlphaFoldDB" id="A0A5S9QF55"/>
<gene>
    <name evidence="2" type="ORF">DPBNPPHM_02097</name>
    <name evidence="1" type="ORF">DPBNPPHM_03517</name>
</gene>